<reference evidence="1 2" key="1">
    <citation type="submission" date="2024-01" db="EMBL/GenBank/DDBJ databases">
        <authorList>
            <person name="Waweru B."/>
        </authorList>
    </citation>
    <scope>NUCLEOTIDE SEQUENCE [LARGE SCALE GENOMIC DNA]</scope>
</reference>
<keyword evidence="2" id="KW-1185">Reference proteome</keyword>
<accession>A0AAV1RT29</accession>
<dbReference type="EMBL" id="CAWUPB010001158">
    <property type="protein sequence ID" value="CAK7339485.1"/>
    <property type="molecule type" value="Genomic_DNA"/>
</dbReference>
<name>A0AAV1RT29_9ROSI</name>
<organism evidence="1 2">
    <name type="scientific">Dovyalis caffra</name>
    <dbReference type="NCBI Taxonomy" id="77055"/>
    <lineage>
        <taxon>Eukaryota</taxon>
        <taxon>Viridiplantae</taxon>
        <taxon>Streptophyta</taxon>
        <taxon>Embryophyta</taxon>
        <taxon>Tracheophyta</taxon>
        <taxon>Spermatophyta</taxon>
        <taxon>Magnoliopsida</taxon>
        <taxon>eudicotyledons</taxon>
        <taxon>Gunneridae</taxon>
        <taxon>Pentapetalae</taxon>
        <taxon>rosids</taxon>
        <taxon>fabids</taxon>
        <taxon>Malpighiales</taxon>
        <taxon>Salicaceae</taxon>
        <taxon>Flacourtieae</taxon>
        <taxon>Dovyalis</taxon>
    </lineage>
</organism>
<evidence type="ECO:0000313" key="2">
    <source>
        <dbReference type="Proteomes" id="UP001314170"/>
    </source>
</evidence>
<evidence type="ECO:0000313" key="1">
    <source>
        <dbReference type="EMBL" id="CAK7339485.1"/>
    </source>
</evidence>
<protein>
    <submittedName>
        <fullName evidence="1">Uncharacterized protein</fullName>
    </submittedName>
</protein>
<proteinExistence type="predicted"/>
<comment type="caution">
    <text evidence="1">The sequence shown here is derived from an EMBL/GenBank/DDBJ whole genome shotgun (WGS) entry which is preliminary data.</text>
</comment>
<gene>
    <name evidence="1" type="ORF">DCAF_LOCUS14538</name>
</gene>
<dbReference type="Proteomes" id="UP001314170">
    <property type="component" value="Unassembled WGS sequence"/>
</dbReference>
<sequence length="70" mass="8038">MGAQMAWTLASQRPETCLQQSKCFAEKRFGPSGLRSISFWRGPFYQRKVVAGTEKEEEERCLLHDMIGID</sequence>
<dbReference type="AlphaFoldDB" id="A0AAV1RT29"/>